<protein>
    <submittedName>
        <fullName evidence="2">Uncharacterized protein</fullName>
    </submittedName>
</protein>
<evidence type="ECO:0000313" key="3">
    <source>
        <dbReference type="Proteomes" id="UP001229421"/>
    </source>
</evidence>
<keyword evidence="1" id="KW-0472">Membrane</keyword>
<name>A0AAD8K8K0_TARER</name>
<evidence type="ECO:0000256" key="1">
    <source>
        <dbReference type="SAM" id="Phobius"/>
    </source>
</evidence>
<feature type="transmembrane region" description="Helical" evidence="1">
    <location>
        <begin position="16"/>
        <end position="36"/>
    </location>
</feature>
<sequence>MMCCGYQLCNMVYQPLYVFFLSIHYETFLFLFCVFLDANQIDKIIIWVDCEILDTESDVFMFLEQSTHPSHQFNS</sequence>
<keyword evidence="1" id="KW-1133">Transmembrane helix</keyword>
<gene>
    <name evidence="2" type="ORF">QVD17_26020</name>
</gene>
<keyword evidence="1" id="KW-0812">Transmembrane</keyword>
<dbReference type="Proteomes" id="UP001229421">
    <property type="component" value="Unassembled WGS sequence"/>
</dbReference>
<organism evidence="2 3">
    <name type="scientific">Tagetes erecta</name>
    <name type="common">African marigold</name>
    <dbReference type="NCBI Taxonomy" id="13708"/>
    <lineage>
        <taxon>Eukaryota</taxon>
        <taxon>Viridiplantae</taxon>
        <taxon>Streptophyta</taxon>
        <taxon>Embryophyta</taxon>
        <taxon>Tracheophyta</taxon>
        <taxon>Spermatophyta</taxon>
        <taxon>Magnoliopsida</taxon>
        <taxon>eudicotyledons</taxon>
        <taxon>Gunneridae</taxon>
        <taxon>Pentapetalae</taxon>
        <taxon>asterids</taxon>
        <taxon>campanulids</taxon>
        <taxon>Asterales</taxon>
        <taxon>Asteraceae</taxon>
        <taxon>Asteroideae</taxon>
        <taxon>Heliantheae alliance</taxon>
        <taxon>Tageteae</taxon>
        <taxon>Tagetes</taxon>
    </lineage>
</organism>
<keyword evidence="3" id="KW-1185">Reference proteome</keyword>
<proteinExistence type="predicted"/>
<evidence type="ECO:0000313" key="2">
    <source>
        <dbReference type="EMBL" id="KAK1416901.1"/>
    </source>
</evidence>
<dbReference type="AlphaFoldDB" id="A0AAD8K8K0"/>
<accession>A0AAD8K8K0</accession>
<reference evidence="2" key="1">
    <citation type="journal article" date="2023" name="bioRxiv">
        <title>Improved chromosome-level genome assembly for marigold (Tagetes erecta).</title>
        <authorList>
            <person name="Jiang F."/>
            <person name="Yuan L."/>
            <person name="Wang S."/>
            <person name="Wang H."/>
            <person name="Xu D."/>
            <person name="Wang A."/>
            <person name="Fan W."/>
        </authorList>
    </citation>
    <scope>NUCLEOTIDE SEQUENCE</scope>
    <source>
        <strain evidence="2">WSJ</strain>
        <tissue evidence="2">Leaf</tissue>
    </source>
</reference>
<dbReference type="EMBL" id="JAUHHV010000007">
    <property type="protein sequence ID" value="KAK1416901.1"/>
    <property type="molecule type" value="Genomic_DNA"/>
</dbReference>
<comment type="caution">
    <text evidence="2">The sequence shown here is derived from an EMBL/GenBank/DDBJ whole genome shotgun (WGS) entry which is preliminary data.</text>
</comment>